<keyword evidence="1" id="KW-0597">Phosphoprotein</keyword>
<keyword evidence="5" id="KW-0378">Hydrolase</keyword>
<dbReference type="RefSeq" id="WP_139450672.1">
    <property type="nucleotide sequence ID" value="NZ_VDMB01000029.1"/>
</dbReference>
<organism evidence="6 7">
    <name type="scientific">Desulfobotulus mexicanus</name>
    <dbReference type="NCBI Taxonomy" id="2586642"/>
    <lineage>
        <taxon>Bacteria</taxon>
        <taxon>Pseudomonadati</taxon>
        <taxon>Thermodesulfobacteriota</taxon>
        <taxon>Desulfobacteria</taxon>
        <taxon>Desulfobacterales</taxon>
        <taxon>Desulfobacteraceae</taxon>
        <taxon>Desulfobotulus</taxon>
    </lineage>
</organism>
<evidence type="ECO:0000256" key="4">
    <source>
        <dbReference type="ARBA" id="ARBA00022741"/>
    </source>
</evidence>
<dbReference type="PANTHER" id="PTHR34139">
    <property type="entry name" value="UPF0331 PROTEIN MJ0127"/>
    <property type="match status" value="1"/>
</dbReference>
<evidence type="ECO:0000256" key="5">
    <source>
        <dbReference type="ARBA" id="ARBA00022801"/>
    </source>
</evidence>
<keyword evidence="2" id="KW-1277">Toxin-antitoxin system</keyword>
<protein>
    <submittedName>
        <fullName evidence="6">DUF86 domain-containing protein</fullName>
    </submittedName>
</protein>
<dbReference type="OrthoDB" id="9802833at2"/>
<evidence type="ECO:0000256" key="2">
    <source>
        <dbReference type="ARBA" id="ARBA00022649"/>
    </source>
</evidence>
<dbReference type="AlphaFoldDB" id="A0A5S5MCP2"/>
<sequence length="135" mass="15543">MYDKVLFIEIMKQIHYAGETVIKRFQPVKKVQDFTDSESGMEKLDSICMLLIAIGEALKNLDKVTEKALLPRYPQVDWKKAKGMRDIISYHYFEMDADVIFDVCANRIPELVAAVHLMIMDQSFPTKGETHADTQ</sequence>
<reference evidence="6 7" key="1">
    <citation type="submission" date="2019-06" db="EMBL/GenBank/DDBJ databases">
        <title>Desulfobotulus mexicanus sp. nov., a novel sulfate-reducing bacterium isolated from the sediment of an alkaline crater lake in Mexico.</title>
        <authorList>
            <person name="Hirschler-Rea A."/>
        </authorList>
    </citation>
    <scope>NUCLEOTIDE SEQUENCE [LARGE SCALE GENOMIC DNA]</scope>
    <source>
        <strain evidence="6 7">PAR22N</strain>
    </source>
</reference>
<dbReference type="PANTHER" id="PTHR34139:SF1">
    <property type="entry name" value="RNASE MJ1380-RELATED"/>
    <property type="match status" value="1"/>
</dbReference>
<proteinExistence type="predicted"/>
<evidence type="ECO:0000313" key="6">
    <source>
        <dbReference type="EMBL" id="TYT73450.1"/>
    </source>
</evidence>
<comment type="caution">
    <text evidence="6">The sequence shown here is derived from an EMBL/GenBank/DDBJ whole genome shotgun (WGS) entry which is preliminary data.</text>
</comment>
<accession>A0A5S5MCP2</accession>
<name>A0A5S5MCP2_9BACT</name>
<dbReference type="EMBL" id="VDMB01000029">
    <property type="protein sequence ID" value="TYT73450.1"/>
    <property type="molecule type" value="Genomic_DNA"/>
</dbReference>
<dbReference type="InterPro" id="IPR051813">
    <property type="entry name" value="HepT_RNase_toxin"/>
</dbReference>
<gene>
    <name evidence="6" type="ORF">FIM25_15005</name>
</gene>
<keyword evidence="4" id="KW-0547">Nucleotide-binding</keyword>
<dbReference type="GO" id="GO:0000166">
    <property type="term" value="F:nucleotide binding"/>
    <property type="evidence" value="ECO:0007669"/>
    <property type="project" value="UniProtKB-KW"/>
</dbReference>
<keyword evidence="7" id="KW-1185">Reference proteome</keyword>
<dbReference type="Proteomes" id="UP000321899">
    <property type="component" value="Unassembled WGS sequence"/>
</dbReference>
<dbReference type="GO" id="GO:0110001">
    <property type="term" value="C:toxin-antitoxin complex"/>
    <property type="evidence" value="ECO:0007669"/>
    <property type="project" value="InterPro"/>
</dbReference>
<dbReference type="Pfam" id="PF01934">
    <property type="entry name" value="HepT-like"/>
    <property type="match status" value="1"/>
</dbReference>
<dbReference type="InterPro" id="IPR008201">
    <property type="entry name" value="HepT-like"/>
</dbReference>
<evidence type="ECO:0000256" key="3">
    <source>
        <dbReference type="ARBA" id="ARBA00022722"/>
    </source>
</evidence>
<evidence type="ECO:0000256" key="1">
    <source>
        <dbReference type="ARBA" id="ARBA00022553"/>
    </source>
</evidence>
<dbReference type="GO" id="GO:0016787">
    <property type="term" value="F:hydrolase activity"/>
    <property type="evidence" value="ECO:0007669"/>
    <property type="project" value="UniProtKB-KW"/>
</dbReference>
<evidence type="ECO:0000313" key="7">
    <source>
        <dbReference type="Proteomes" id="UP000321899"/>
    </source>
</evidence>
<dbReference type="GO" id="GO:0004540">
    <property type="term" value="F:RNA nuclease activity"/>
    <property type="evidence" value="ECO:0007669"/>
    <property type="project" value="InterPro"/>
</dbReference>
<keyword evidence="3" id="KW-0540">Nuclease</keyword>